<evidence type="ECO:0000256" key="1">
    <source>
        <dbReference type="ARBA" id="ARBA00001974"/>
    </source>
</evidence>
<dbReference type="GO" id="GO:0050660">
    <property type="term" value="F:flavin adenine dinucleotide binding"/>
    <property type="evidence" value="ECO:0007669"/>
    <property type="project" value="TreeGrafter"/>
</dbReference>
<dbReference type="SUPFAM" id="SSF69000">
    <property type="entry name" value="FAD-dependent thiol oxidase"/>
    <property type="match status" value="1"/>
</dbReference>
<evidence type="ECO:0000313" key="9">
    <source>
        <dbReference type="EMBL" id="KAE9393873.1"/>
    </source>
</evidence>
<dbReference type="GO" id="GO:0016971">
    <property type="term" value="F:flavin-dependent sulfhydryl oxidase activity"/>
    <property type="evidence" value="ECO:0007669"/>
    <property type="project" value="InterPro"/>
</dbReference>
<protein>
    <recommendedName>
        <fullName evidence="6">Sulfhydryl oxidase</fullName>
        <ecNumber evidence="6">1.8.3.2</ecNumber>
    </recommendedName>
</protein>
<evidence type="ECO:0000256" key="4">
    <source>
        <dbReference type="ARBA" id="ARBA00023002"/>
    </source>
</evidence>
<dbReference type="PANTHER" id="PTHR12645">
    <property type="entry name" value="ALR/ERV"/>
    <property type="match status" value="1"/>
</dbReference>
<keyword evidence="3 6" id="KW-0274">FAD</keyword>
<gene>
    <name evidence="9" type="ORF">BT96DRAFT_209646</name>
</gene>
<keyword evidence="2 6" id="KW-0285">Flavoprotein</keyword>
<comment type="cofactor">
    <cofactor evidence="1 6">
        <name>FAD</name>
        <dbReference type="ChEBI" id="CHEBI:57692"/>
    </cofactor>
</comment>
<sequence>MPESTRLPAGTILGPDGKPCRVCSSFRNWKPAVDARELARTSSAQSRNGSMNSRQNTSDTAVTAVASLALTKAAHPCPPDASQLGSATWTFLHTTAAYYPSKPSPAQRANMLSLIYSLPLLYPCRDCAEDFGRDLEAHKPTSAVRSREDLSKWFCERHNEVNRKLGKEVWDCGVEKMDERWKDGPGDGRCDD</sequence>
<keyword evidence="5" id="KW-1015">Disulfide bond</keyword>
<evidence type="ECO:0000256" key="6">
    <source>
        <dbReference type="RuleBase" id="RU371123"/>
    </source>
</evidence>
<dbReference type="InterPro" id="IPR036774">
    <property type="entry name" value="ERV/ALR_sulphydryl_oxid_sf"/>
</dbReference>
<evidence type="ECO:0000256" key="7">
    <source>
        <dbReference type="SAM" id="MobiDB-lite"/>
    </source>
</evidence>
<dbReference type="Gene3D" id="1.20.120.310">
    <property type="entry name" value="ERV/ALR sulfhydryl oxidase domain"/>
    <property type="match status" value="1"/>
</dbReference>
<keyword evidence="4 6" id="KW-0560">Oxidoreductase</keyword>
<dbReference type="OrthoDB" id="17199at2759"/>
<evidence type="ECO:0000256" key="5">
    <source>
        <dbReference type="ARBA" id="ARBA00023157"/>
    </source>
</evidence>
<organism evidence="9 10">
    <name type="scientific">Gymnopus androsaceus JB14</name>
    <dbReference type="NCBI Taxonomy" id="1447944"/>
    <lineage>
        <taxon>Eukaryota</taxon>
        <taxon>Fungi</taxon>
        <taxon>Dikarya</taxon>
        <taxon>Basidiomycota</taxon>
        <taxon>Agaricomycotina</taxon>
        <taxon>Agaricomycetes</taxon>
        <taxon>Agaricomycetidae</taxon>
        <taxon>Agaricales</taxon>
        <taxon>Marasmiineae</taxon>
        <taxon>Omphalotaceae</taxon>
        <taxon>Gymnopus</taxon>
    </lineage>
</organism>
<dbReference type="AlphaFoldDB" id="A0A6A4H845"/>
<dbReference type="Pfam" id="PF04777">
    <property type="entry name" value="Evr1_Alr"/>
    <property type="match status" value="1"/>
</dbReference>
<dbReference type="EC" id="1.8.3.2" evidence="6"/>
<evidence type="ECO:0000256" key="3">
    <source>
        <dbReference type="ARBA" id="ARBA00022827"/>
    </source>
</evidence>
<dbReference type="EMBL" id="ML769562">
    <property type="protein sequence ID" value="KAE9393873.1"/>
    <property type="molecule type" value="Genomic_DNA"/>
</dbReference>
<evidence type="ECO:0000256" key="2">
    <source>
        <dbReference type="ARBA" id="ARBA00022630"/>
    </source>
</evidence>
<dbReference type="InterPro" id="IPR017905">
    <property type="entry name" value="ERV/ALR_sulphydryl_oxidase"/>
</dbReference>
<keyword evidence="10" id="KW-1185">Reference proteome</keyword>
<feature type="compositionally biased region" description="Polar residues" evidence="7">
    <location>
        <begin position="40"/>
        <end position="56"/>
    </location>
</feature>
<dbReference type="PROSITE" id="PS51324">
    <property type="entry name" value="ERV_ALR"/>
    <property type="match status" value="1"/>
</dbReference>
<proteinExistence type="predicted"/>
<dbReference type="GO" id="GO:0005739">
    <property type="term" value="C:mitochondrion"/>
    <property type="evidence" value="ECO:0007669"/>
    <property type="project" value="TreeGrafter"/>
</dbReference>
<comment type="catalytic activity">
    <reaction evidence="6">
        <text>2 R'C(R)SH + O2 = R'C(R)S-S(R)CR' + H2O2</text>
        <dbReference type="Rhea" id="RHEA:17357"/>
        <dbReference type="ChEBI" id="CHEBI:15379"/>
        <dbReference type="ChEBI" id="CHEBI:16240"/>
        <dbReference type="ChEBI" id="CHEBI:16520"/>
        <dbReference type="ChEBI" id="CHEBI:17412"/>
        <dbReference type="EC" id="1.8.3.2"/>
    </reaction>
</comment>
<dbReference type="InterPro" id="IPR039799">
    <property type="entry name" value="ALR/ERV"/>
</dbReference>
<evidence type="ECO:0000313" key="10">
    <source>
        <dbReference type="Proteomes" id="UP000799118"/>
    </source>
</evidence>
<accession>A0A6A4H845</accession>
<name>A0A6A4H845_9AGAR</name>
<reference evidence="9" key="1">
    <citation type="journal article" date="2019" name="Environ. Microbiol.">
        <title>Fungal ecological strategies reflected in gene transcription - a case study of two litter decomposers.</title>
        <authorList>
            <person name="Barbi F."/>
            <person name="Kohler A."/>
            <person name="Barry K."/>
            <person name="Baskaran P."/>
            <person name="Daum C."/>
            <person name="Fauchery L."/>
            <person name="Ihrmark K."/>
            <person name="Kuo A."/>
            <person name="LaButti K."/>
            <person name="Lipzen A."/>
            <person name="Morin E."/>
            <person name="Grigoriev I.V."/>
            <person name="Henrissat B."/>
            <person name="Lindahl B."/>
            <person name="Martin F."/>
        </authorList>
    </citation>
    <scope>NUCLEOTIDE SEQUENCE</scope>
    <source>
        <strain evidence="9">JB14</strain>
    </source>
</reference>
<feature type="domain" description="ERV/ALR sulfhydryl oxidase" evidence="8">
    <location>
        <begin position="77"/>
        <end position="181"/>
    </location>
</feature>
<evidence type="ECO:0000259" key="8">
    <source>
        <dbReference type="PROSITE" id="PS51324"/>
    </source>
</evidence>
<dbReference type="PANTHER" id="PTHR12645:SF0">
    <property type="entry name" value="FAD-LINKED SULFHYDRYL OXIDASE ALR"/>
    <property type="match status" value="1"/>
</dbReference>
<feature type="region of interest" description="Disordered" evidence="7">
    <location>
        <begin position="39"/>
        <end position="59"/>
    </location>
</feature>
<dbReference type="Proteomes" id="UP000799118">
    <property type="component" value="Unassembled WGS sequence"/>
</dbReference>